<dbReference type="InterPro" id="IPR050477">
    <property type="entry name" value="GrpII_AminoAcid_Decarb"/>
</dbReference>
<evidence type="ECO:0000256" key="1">
    <source>
        <dbReference type="ARBA" id="ARBA00001933"/>
    </source>
</evidence>
<feature type="domain" description="Rhodanese" evidence="5">
    <location>
        <begin position="33"/>
        <end position="89"/>
    </location>
</feature>
<dbReference type="PANTHER" id="PTHR42735">
    <property type="match status" value="1"/>
</dbReference>
<dbReference type="Pfam" id="PF00282">
    <property type="entry name" value="Pyridoxal_deC"/>
    <property type="match status" value="1"/>
</dbReference>
<evidence type="ECO:0000313" key="6">
    <source>
        <dbReference type="EMBL" id="GAI18920.1"/>
    </source>
</evidence>
<dbReference type="InterPro" id="IPR015421">
    <property type="entry name" value="PyrdxlP-dep_Trfase_major"/>
</dbReference>
<dbReference type="PANTHER" id="PTHR42735:SF6">
    <property type="entry name" value="SPHINGOSINE-1-PHOSPHATE LYASE 1"/>
    <property type="match status" value="1"/>
</dbReference>
<evidence type="ECO:0000259" key="5">
    <source>
        <dbReference type="PROSITE" id="PS50206"/>
    </source>
</evidence>
<evidence type="ECO:0000256" key="2">
    <source>
        <dbReference type="ARBA" id="ARBA00022898"/>
    </source>
</evidence>
<dbReference type="PROSITE" id="PS50206">
    <property type="entry name" value="RHODANESE_3"/>
    <property type="match status" value="1"/>
</dbReference>
<evidence type="ECO:0000256" key="4">
    <source>
        <dbReference type="ARBA" id="ARBA00038302"/>
    </source>
</evidence>
<dbReference type="InterPro" id="IPR021115">
    <property type="entry name" value="Pyridoxal-P_BS"/>
</dbReference>
<dbReference type="InterPro" id="IPR015424">
    <property type="entry name" value="PyrdxlP-dep_Trfase"/>
</dbReference>
<dbReference type="Gene3D" id="3.90.1150.10">
    <property type="entry name" value="Aspartate Aminotransferase, domain 1"/>
    <property type="match status" value="1"/>
</dbReference>
<name>X1MW39_9ZZZZ</name>
<comment type="cofactor">
    <cofactor evidence="1">
        <name>pyridoxal 5'-phosphate</name>
        <dbReference type="ChEBI" id="CHEBI:597326"/>
    </cofactor>
</comment>
<dbReference type="AlphaFoldDB" id="X1MW39"/>
<organism evidence="6">
    <name type="scientific">marine sediment metagenome</name>
    <dbReference type="NCBI Taxonomy" id="412755"/>
    <lineage>
        <taxon>unclassified sequences</taxon>
        <taxon>metagenomes</taxon>
        <taxon>ecological metagenomes</taxon>
    </lineage>
</organism>
<sequence>WDFSVASVSSITADPHKMGLAPIPAGSILFREKSWLEAIKSDAPYLNKSSPTLLGTRSGASAAAVWALLNSLGYEGYQKIIKRCMDLTRKLADGIQRIDGLDLVVEPELNIVAAKSDILNLRDVCEKLQAKGWLVSMNSQPPSIRLVVMPHHDPEHINSFLVDLNECLEELT</sequence>
<dbReference type="GO" id="GO:0004068">
    <property type="term" value="F:aspartate 1-decarboxylase activity"/>
    <property type="evidence" value="ECO:0007669"/>
    <property type="project" value="TreeGrafter"/>
</dbReference>
<reference evidence="6" key="1">
    <citation type="journal article" date="2014" name="Front. Microbiol.">
        <title>High frequency of phylogenetically diverse reductive dehalogenase-homologous genes in deep subseafloor sedimentary metagenomes.</title>
        <authorList>
            <person name="Kawai M."/>
            <person name="Futagami T."/>
            <person name="Toyoda A."/>
            <person name="Takaki Y."/>
            <person name="Nishi S."/>
            <person name="Hori S."/>
            <person name="Arai W."/>
            <person name="Tsubouchi T."/>
            <person name="Morono Y."/>
            <person name="Uchiyama I."/>
            <person name="Ito T."/>
            <person name="Fujiyama A."/>
            <person name="Inagaki F."/>
            <person name="Takami H."/>
        </authorList>
    </citation>
    <scope>NUCLEOTIDE SEQUENCE</scope>
    <source>
        <strain evidence="6">Expedition CK06-06</strain>
    </source>
</reference>
<evidence type="ECO:0000256" key="3">
    <source>
        <dbReference type="ARBA" id="ARBA00023239"/>
    </source>
</evidence>
<keyword evidence="3" id="KW-0456">Lyase</keyword>
<keyword evidence="2" id="KW-0663">Pyridoxal phosphate</keyword>
<protein>
    <recommendedName>
        <fullName evidence="5">Rhodanese domain-containing protein</fullName>
    </recommendedName>
</protein>
<comment type="similarity">
    <text evidence="4">Belongs to the group II decarboxylase family. Sphingosine-1-phosphate lyase subfamily.</text>
</comment>
<proteinExistence type="inferred from homology"/>
<dbReference type="SUPFAM" id="SSF53383">
    <property type="entry name" value="PLP-dependent transferases"/>
    <property type="match status" value="1"/>
</dbReference>
<feature type="non-terminal residue" evidence="6">
    <location>
        <position position="1"/>
    </location>
</feature>
<dbReference type="InterPro" id="IPR015422">
    <property type="entry name" value="PyrdxlP-dep_Trfase_small"/>
</dbReference>
<dbReference type="InterPro" id="IPR002129">
    <property type="entry name" value="PyrdxlP-dep_de-COase"/>
</dbReference>
<accession>X1MW39</accession>
<dbReference type="GO" id="GO:0019752">
    <property type="term" value="P:carboxylic acid metabolic process"/>
    <property type="evidence" value="ECO:0007669"/>
    <property type="project" value="InterPro"/>
</dbReference>
<dbReference type="GO" id="GO:0030170">
    <property type="term" value="F:pyridoxal phosphate binding"/>
    <property type="evidence" value="ECO:0007669"/>
    <property type="project" value="InterPro"/>
</dbReference>
<dbReference type="PROSITE" id="PS00392">
    <property type="entry name" value="DDC_GAD_HDC_YDC"/>
    <property type="match status" value="1"/>
</dbReference>
<gene>
    <name evidence="6" type="ORF">S06H3_34813</name>
</gene>
<dbReference type="Gene3D" id="3.40.640.10">
    <property type="entry name" value="Type I PLP-dependent aspartate aminotransferase-like (Major domain)"/>
    <property type="match status" value="1"/>
</dbReference>
<dbReference type="GO" id="GO:0015937">
    <property type="term" value="P:coenzyme A biosynthetic process"/>
    <property type="evidence" value="ECO:0007669"/>
    <property type="project" value="TreeGrafter"/>
</dbReference>
<comment type="caution">
    <text evidence="6">The sequence shown here is derived from an EMBL/GenBank/DDBJ whole genome shotgun (WGS) entry which is preliminary data.</text>
</comment>
<dbReference type="InterPro" id="IPR001763">
    <property type="entry name" value="Rhodanese-like_dom"/>
</dbReference>
<dbReference type="EMBL" id="BARV01020935">
    <property type="protein sequence ID" value="GAI18920.1"/>
    <property type="molecule type" value="Genomic_DNA"/>
</dbReference>